<keyword evidence="3" id="KW-1185">Reference proteome</keyword>
<keyword evidence="2" id="KW-0413">Isomerase</keyword>
<dbReference type="InterPro" id="IPR051466">
    <property type="entry name" value="D-amino_acid_metab_enzyme"/>
</dbReference>
<dbReference type="InterPro" id="IPR001608">
    <property type="entry name" value="Ala_racemase_N"/>
</dbReference>
<dbReference type="RefSeq" id="WP_319836107.1">
    <property type="nucleotide sequence ID" value="NZ_CP137624.1"/>
</dbReference>
<dbReference type="PANTHER" id="PTHR28004">
    <property type="entry name" value="ZGC:162816-RELATED"/>
    <property type="match status" value="1"/>
</dbReference>
<dbReference type="InterPro" id="IPR029066">
    <property type="entry name" value="PLP-binding_barrel"/>
</dbReference>
<gene>
    <name evidence="2" type="ORF">R6U77_14060</name>
</gene>
<accession>A0ABZ0RS11</accession>
<dbReference type="SUPFAM" id="SSF51419">
    <property type="entry name" value="PLP-binding barrel"/>
    <property type="match status" value="1"/>
</dbReference>
<evidence type="ECO:0000259" key="1">
    <source>
        <dbReference type="Pfam" id="PF01168"/>
    </source>
</evidence>
<dbReference type="GO" id="GO:0008784">
    <property type="term" value="F:alanine racemase activity"/>
    <property type="evidence" value="ECO:0007669"/>
    <property type="project" value="UniProtKB-EC"/>
</dbReference>
<proteinExistence type="predicted"/>
<feature type="domain" description="Alanine racemase N-terminal" evidence="1">
    <location>
        <begin position="19"/>
        <end position="216"/>
    </location>
</feature>
<name>A0ABZ0RS11_9BACI</name>
<dbReference type="Pfam" id="PF01168">
    <property type="entry name" value="Ala_racemase_N"/>
    <property type="match status" value="1"/>
</dbReference>
<dbReference type="EMBL" id="CP137624">
    <property type="protein sequence ID" value="WPK11004.1"/>
    <property type="molecule type" value="Genomic_DNA"/>
</dbReference>
<dbReference type="EC" id="5.1.1.1" evidence="2"/>
<organism evidence="2 3">
    <name type="scientific">Lysinibacillus louembei</name>
    <dbReference type="NCBI Taxonomy" id="1470088"/>
    <lineage>
        <taxon>Bacteria</taxon>
        <taxon>Bacillati</taxon>
        <taxon>Bacillota</taxon>
        <taxon>Bacilli</taxon>
        <taxon>Bacillales</taxon>
        <taxon>Bacillaceae</taxon>
        <taxon>Lysinibacillus</taxon>
    </lineage>
</organism>
<reference evidence="2 3" key="1">
    <citation type="submission" date="2023-09" db="EMBL/GenBank/DDBJ databases">
        <authorList>
            <person name="Page C.A."/>
            <person name="Perez-Diaz I.M."/>
        </authorList>
    </citation>
    <scope>NUCLEOTIDE SEQUENCE [LARGE SCALE GENOMIC DNA]</scope>
    <source>
        <strain evidence="2 3">Ll15</strain>
    </source>
</reference>
<sequence length="392" mass="43438">MEKFEKAFQHMERPFAWLDFDALDQNIDFVNCLATKPVRIATKSIRSVGVLKYVQEKLHHCAGFMTFTAAESVYLIEQGLDNILLGYPTVEENSIKKLLTYNKEGKDITFMVDAIEQAQLLQSYAAALQTTANICIDINVSTDYKWIYFGSKRSPLDTLQKLKNLTDAIAQLPNVRIHAVMGYEAQLAGVPDLTHATSAKVRTKGMLIRRLKKQSVNKITSFRRLAVAHVKSVAPLAFVNGGGSGSIAYTCAQKEITEVTVGSAFFASALFDHYDSLQLQPAVGFALRVTRQFDDHTFVCQGGGYIASGAIGEDRAPVFLNVRYQLLPLEGAGEVQTPFIDPTGSLKIGDTVYLRHAKAGELCERFSVLHTTRGDTYEGPILTYRGEQQCFL</sequence>
<dbReference type="Gene3D" id="3.20.20.10">
    <property type="entry name" value="Alanine racemase"/>
    <property type="match status" value="1"/>
</dbReference>
<protein>
    <submittedName>
        <fullName evidence="2">Alanine racemase</fullName>
        <ecNumber evidence="2">5.1.1.1</ecNumber>
    </submittedName>
</protein>
<evidence type="ECO:0000313" key="2">
    <source>
        <dbReference type="EMBL" id="WPK11004.1"/>
    </source>
</evidence>
<evidence type="ECO:0000313" key="3">
    <source>
        <dbReference type="Proteomes" id="UP001322664"/>
    </source>
</evidence>
<dbReference type="PANTHER" id="PTHR28004:SF2">
    <property type="entry name" value="D-SERINE DEHYDRATASE"/>
    <property type="match status" value="1"/>
</dbReference>
<dbReference type="Proteomes" id="UP001322664">
    <property type="component" value="Chromosome"/>
</dbReference>